<organism evidence="3 4">
    <name type="scientific">Sporisorium reilianum f. sp. reilianum</name>
    <dbReference type="NCBI Taxonomy" id="72559"/>
    <lineage>
        <taxon>Eukaryota</taxon>
        <taxon>Fungi</taxon>
        <taxon>Dikarya</taxon>
        <taxon>Basidiomycota</taxon>
        <taxon>Ustilaginomycotina</taxon>
        <taxon>Ustilaginomycetes</taxon>
        <taxon>Ustilaginales</taxon>
        <taxon>Ustilaginaceae</taxon>
        <taxon>Sporisorium</taxon>
    </lineage>
</organism>
<dbReference type="PROSITE" id="PS00109">
    <property type="entry name" value="PROTEIN_KINASE_TYR"/>
    <property type="match status" value="1"/>
</dbReference>
<feature type="region of interest" description="Disordered" evidence="1">
    <location>
        <begin position="1132"/>
        <end position="1168"/>
    </location>
</feature>
<feature type="compositionally biased region" description="Polar residues" evidence="1">
    <location>
        <begin position="1657"/>
        <end position="1675"/>
    </location>
</feature>
<proteinExistence type="predicted"/>
<dbReference type="Proteomes" id="UP000239563">
    <property type="component" value="Chromosome XV"/>
</dbReference>
<feature type="compositionally biased region" description="Polar residues" evidence="1">
    <location>
        <begin position="1140"/>
        <end position="1152"/>
    </location>
</feature>
<dbReference type="EMBL" id="LT795068">
    <property type="protein sequence ID" value="SJX65069.1"/>
    <property type="molecule type" value="Genomic_DNA"/>
</dbReference>
<feature type="compositionally biased region" description="Polar residues" evidence="1">
    <location>
        <begin position="1281"/>
        <end position="1293"/>
    </location>
</feature>
<feature type="region of interest" description="Disordered" evidence="1">
    <location>
        <begin position="227"/>
        <end position="246"/>
    </location>
</feature>
<dbReference type="InterPro" id="IPR050285">
    <property type="entry name" value="STE20_Ser/Thr_kinase"/>
</dbReference>
<sequence length="1675" mass="178854">MLRNLSSDHEGHPSSSFGSRIARYRRPSNASSSSASSPSPYPSPSPREYEFHSPHSSKHTYLSPEERRYNAQAVWSDAAAASPHSSNALSPNINYDRELPQLPPDALLDIDSNQLASRDLARTDDEVRSRHLSQYESFTAATGPTFVKPEASSNYSAALRFATASTSAAVSAAGLGLKKLGKKASAARLRRQNTAQQAAERDESYAAMRGAYSPHSATSDAASLHRTIDSGASTPSDSAHAPKLSTSQFSADPPFVDCADPAIGLPYQVAHNVHVDIGPLGYTGLPSSWAQVLLSEGMDHQDVYDNPQAAARLVQKRTADFVKHAVENGGDADHARRILSHTLAADPDLSAVLASAAPSRANVSRRDSIQSSASSSYSSVLDKGWDLSSPPKAKVTGAFSPLPAKSPLLPDFAAEDYDEWSTSLLSSIPSDSNDTNAKHATKRASRRRSRSLSNTTGSNLLNGLGIGISEHGTPRRTVQRERELLGGANATPKASQRMRASIGLDAEAARIHKSSTAGALSYSIEDEQQERIRASLDMSQRDGSDLDDEEVQHVQIAQAAIATKGVLRPVRASQLSARKASSSSSASLNFGSPQSSPRTSASNPPARVPRSPQRHDASRSPSSLSDTRMSRCASAESYTTAGSHPSLASRGSFSNAPPKILTGNASCYTDRDATSSPLETSSSGHSSMRLRSPALTVATSSMGHSNSTFVSHRASPSPSLSVHDTASPDVPLKDPDWRTRSPAVSVSASESGEDSAWPSSAQYGARYTKRGPSSVDSGHATGHQTQDSWASAAPSIASSEGSAAPRGLGLRERRQAPPRIYPPSTSTRWAHIGHQDDVISPAGSSASSRRTQQSPTMQVPMHRKASAESLSRLDRSPMSDRSPGSASRGPVSPALRQRSSDLLPGRSVHTSSPSSSEHASFRDSLGPPPPPPPKPAVAIRKQPEYILPGADGFYTMPSNTAAAVRSGNVPVLDRLRPPPLSPALSPASSAEASDYHSAIEDWIRDEYGDRSPATTTFSEASASPSSSSRDSPLPSLPKEELDQPELGQDYQHTLPYLTRTADVLAQKAGLGNAVQATEREPRLTSALPPRLELSDVVTSADSFQTTCLLPPSPGESVEVLDEDAAASAPIAASHLDDSKGISSARGTENQARSVGKGDRARDRGVDRGDTLSIVSSRSIVSIGPRAQDDARRFPVSMHYASGFDTASMLGDDSEAIRSFRELMLARQSMDLEEMLPMQMGLESAPPVPALPSMKELEAKVAAADQMRTQDAQDAHRRKTGEQTVESSSLSAGRQASPPMAGNSAPATTASPSVSEHELISTADALPPKLTHLRDALHLQPLRKDVLCDLQMIGDGESGPVFAANDVVKKRRVAIKMVRFSTDHDEEPSARLLGLVKEVGVWRRCRHVNVLDLYSLVVAEEAIWMVQELAERSLADVIAWKDGGVDLNESRMSRIMGDLVEALQFVHGKGVLHRDVRSDNVMISSTGVCKLSDFTHAAELSAGKSSRHSVVGTPYWMAPEVIKASEYDMRCDVWSLGVVLWEMIEGDPPRVELPPMRAITLTAKLGLPALRDASSLSHELKSFLHWATEMDADKRPSAETLAMSDFLADPCSRASIVAMLEEARTAEMEAAREEEEEEGADRGGKEAAAADGDGHDGTNASLRQRQSWSSDSTTKG</sequence>
<evidence type="ECO:0000313" key="3">
    <source>
        <dbReference type="EMBL" id="SJX65069.1"/>
    </source>
</evidence>
<feature type="compositionally biased region" description="Low complexity" evidence="1">
    <location>
        <begin position="907"/>
        <end position="918"/>
    </location>
</feature>
<dbReference type="GO" id="GO:0005737">
    <property type="term" value="C:cytoplasm"/>
    <property type="evidence" value="ECO:0007669"/>
    <property type="project" value="TreeGrafter"/>
</dbReference>
<reference evidence="3 4" key="1">
    <citation type="submission" date="2017-02" db="EMBL/GenBank/DDBJ databases">
        <authorList>
            <person name="Peterson S.W."/>
        </authorList>
    </citation>
    <scope>NUCLEOTIDE SEQUENCE [LARGE SCALE GENOMIC DNA]</scope>
    <source>
        <strain evidence="3 4">SRS1_H2-8</strain>
    </source>
</reference>
<feature type="domain" description="Protein kinase" evidence="2">
    <location>
        <begin position="1346"/>
        <end position="1606"/>
    </location>
</feature>
<feature type="compositionally biased region" description="Basic and acidic residues" evidence="1">
    <location>
        <begin position="1155"/>
        <end position="1168"/>
    </location>
</feature>
<dbReference type="SMART" id="SM00219">
    <property type="entry name" value="TyrKc"/>
    <property type="match status" value="1"/>
</dbReference>
<feature type="region of interest" description="Disordered" evidence="1">
    <location>
        <begin position="1"/>
        <end position="65"/>
    </location>
</feature>
<dbReference type="PROSITE" id="PS50011">
    <property type="entry name" value="PROTEIN_KINASE_DOM"/>
    <property type="match status" value="1"/>
</dbReference>
<feature type="compositionally biased region" description="Polar residues" evidence="1">
    <location>
        <begin position="697"/>
        <end position="724"/>
    </location>
</feature>
<dbReference type="GO" id="GO:0035556">
    <property type="term" value="P:intracellular signal transduction"/>
    <property type="evidence" value="ECO:0007669"/>
    <property type="project" value="TreeGrafter"/>
</dbReference>
<feature type="compositionally biased region" description="Basic and acidic residues" evidence="1">
    <location>
        <begin position="1"/>
        <end position="12"/>
    </location>
</feature>
<evidence type="ECO:0000256" key="1">
    <source>
        <dbReference type="SAM" id="MobiDB-lite"/>
    </source>
</evidence>
<dbReference type="GO" id="GO:0005524">
    <property type="term" value="F:ATP binding"/>
    <property type="evidence" value="ECO:0007669"/>
    <property type="project" value="InterPro"/>
</dbReference>
<dbReference type="PANTHER" id="PTHR48015">
    <property type="entry name" value="SERINE/THREONINE-PROTEIN KINASE TAO"/>
    <property type="match status" value="1"/>
</dbReference>
<feature type="compositionally biased region" description="Polar residues" evidence="1">
    <location>
        <begin position="842"/>
        <end position="857"/>
    </location>
</feature>
<name>A0A2N8UJW9_9BASI</name>
<dbReference type="GO" id="GO:0043408">
    <property type="term" value="P:regulation of MAPK cascade"/>
    <property type="evidence" value="ECO:0007669"/>
    <property type="project" value="TreeGrafter"/>
</dbReference>
<keyword evidence="3" id="KW-0808">Transferase</keyword>
<dbReference type="GO" id="GO:0004713">
    <property type="term" value="F:protein tyrosine kinase activity"/>
    <property type="evidence" value="ECO:0007669"/>
    <property type="project" value="InterPro"/>
</dbReference>
<feature type="compositionally biased region" description="Low complexity" evidence="1">
    <location>
        <begin position="451"/>
        <end position="469"/>
    </location>
</feature>
<dbReference type="InterPro" id="IPR011009">
    <property type="entry name" value="Kinase-like_dom_sf"/>
</dbReference>
<dbReference type="InterPro" id="IPR000719">
    <property type="entry name" value="Prot_kinase_dom"/>
</dbReference>
<feature type="region of interest" description="Disordered" evidence="1">
    <location>
        <begin position="1624"/>
        <end position="1675"/>
    </location>
</feature>
<dbReference type="Pfam" id="PF00069">
    <property type="entry name" value="Pkinase"/>
    <property type="match status" value="1"/>
</dbReference>
<feature type="compositionally biased region" description="Low complexity" evidence="1">
    <location>
        <begin position="1011"/>
        <end position="1033"/>
    </location>
</feature>
<feature type="compositionally biased region" description="Basic residues" evidence="1">
    <location>
        <begin position="439"/>
        <end position="450"/>
    </location>
</feature>
<dbReference type="InterPro" id="IPR020635">
    <property type="entry name" value="Tyr_kinase_cat_dom"/>
</dbReference>
<feature type="compositionally biased region" description="Pro residues" evidence="1">
    <location>
        <begin position="926"/>
        <end position="935"/>
    </location>
</feature>
<dbReference type="Gene3D" id="3.90.810.10">
    <property type="entry name" value="CRIB domain"/>
    <property type="match status" value="1"/>
</dbReference>
<gene>
    <name evidence="3" type="ORF">SRS1_15895</name>
</gene>
<evidence type="ECO:0000259" key="2">
    <source>
        <dbReference type="PROSITE" id="PS50011"/>
    </source>
</evidence>
<feature type="region of interest" description="Disordered" evidence="1">
    <location>
        <begin position="426"/>
        <end position="477"/>
    </location>
</feature>
<feature type="compositionally biased region" description="Polar residues" evidence="1">
    <location>
        <begin position="588"/>
        <end position="603"/>
    </location>
</feature>
<accession>A0A2N8UJW9</accession>
<feature type="compositionally biased region" description="Low complexity" evidence="1">
    <location>
        <begin position="681"/>
        <end position="692"/>
    </location>
</feature>
<keyword evidence="3" id="KW-0418">Kinase</keyword>
<feature type="region of interest" description="Disordered" evidence="1">
    <location>
        <begin position="578"/>
        <end position="937"/>
    </location>
</feature>
<dbReference type="GO" id="GO:0004674">
    <property type="term" value="F:protein serine/threonine kinase activity"/>
    <property type="evidence" value="ECO:0007669"/>
    <property type="project" value="TreeGrafter"/>
</dbReference>
<feature type="compositionally biased region" description="Low complexity" evidence="1">
    <location>
        <begin position="27"/>
        <end position="38"/>
    </location>
</feature>
<dbReference type="Gene3D" id="1.10.510.10">
    <property type="entry name" value="Transferase(Phosphotransferase) domain 1"/>
    <property type="match status" value="1"/>
</dbReference>
<dbReference type="PANTHER" id="PTHR48015:SF35">
    <property type="entry name" value="SERINE_THREONINE-PROTEIN KINASE PAK"/>
    <property type="match status" value="1"/>
</dbReference>
<protein>
    <submittedName>
        <fullName evidence="3">Related to Serine/threonine kinase</fullName>
    </submittedName>
</protein>
<evidence type="ECO:0000313" key="4">
    <source>
        <dbReference type="Proteomes" id="UP000239563"/>
    </source>
</evidence>
<dbReference type="Pfam" id="PF00786">
    <property type="entry name" value="PBD"/>
    <property type="match status" value="1"/>
</dbReference>
<dbReference type="InterPro" id="IPR008266">
    <property type="entry name" value="Tyr_kinase_AS"/>
</dbReference>
<feature type="region of interest" description="Disordered" evidence="1">
    <location>
        <begin position="1260"/>
        <end position="1317"/>
    </location>
</feature>
<feature type="compositionally biased region" description="Low complexity" evidence="1">
    <location>
        <begin position="578"/>
        <end position="587"/>
    </location>
</feature>
<feature type="region of interest" description="Disordered" evidence="1">
    <location>
        <begin position="1008"/>
        <end position="1043"/>
    </location>
</feature>
<dbReference type="InterPro" id="IPR036936">
    <property type="entry name" value="CRIB_dom_sf"/>
</dbReference>
<dbReference type="InterPro" id="IPR000095">
    <property type="entry name" value="CRIB_dom"/>
</dbReference>
<feature type="compositionally biased region" description="Low complexity" evidence="1">
    <location>
        <begin position="788"/>
        <end position="804"/>
    </location>
</feature>
<feature type="region of interest" description="Disordered" evidence="1">
    <location>
        <begin position="184"/>
        <end position="222"/>
    </location>
</feature>
<feature type="compositionally biased region" description="Low complexity" evidence="1">
    <location>
        <begin position="1303"/>
        <end position="1312"/>
    </location>
</feature>
<dbReference type="SUPFAM" id="SSF56112">
    <property type="entry name" value="Protein kinase-like (PK-like)"/>
    <property type="match status" value="1"/>
</dbReference>